<evidence type="ECO:0000256" key="5">
    <source>
        <dbReference type="PIRSR" id="PIRSR625650-4"/>
    </source>
</evidence>
<dbReference type="Pfam" id="PF02913">
    <property type="entry name" value="FAD-oxidase_C"/>
    <property type="match status" value="1"/>
</dbReference>
<dbReference type="GO" id="GO:0071949">
    <property type="term" value="F:FAD binding"/>
    <property type="evidence" value="ECO:0007669"/>
    <property type="project" value="InterPro"/>
</dbReference>
<evidence type="ECO:0000313" key="7">
    <source>
        <dbReference type="EMBL" id="QCT18149.1"/>
    </source>
</evidence>
<protein>
    <submittedName>
        <fullName evidence="7">FAD-binding oxidoreductase</fullName>
    </submittedName>
</protein>
<dbReference type="SUPFAM" id="SSF56176">
    <property type="entry name" value="FAD-binding/transporter-associated domain-like"/>
    <property type="match status" value="1"/>
</dbReference>
<feature type="binding site" evidence="4">
    <location>
        <begin position="79"/>
        <end position="85"/>
    </location>
    <ligand>
        <name>FAD</name>
        <dbReference type="ChEBI" id="CHEBI:57692"/>
    </ligand>
</feature>
<dbReference type="PANTHER" id="PTHR46568">
    <property type="entry name" value="ALKYLDIHYDROXYACETONEPHOSPHATE SYNTHASE, PEROXISOMAL"/>
    <property type="match status" value="1"/>
</dbReference>
<sequence length="465" mass="50648">MSDISHLIRALKSVMPGEQVLTDSEALQASSHDTWPLSTKLRRLGCHDYQADVVVKVTDEQQIQQVLALATANDVPVTPRALGSSVTGQPLPTRGGVVLDLSDMTLNREINTTNMTVEVSAGYNGGKLEDELQQQGWTLGHSPQSLYQSSVGGWLSTLATGQFSSYYGGIEDLITAYTVILATGERVRLKASPRAAMGPDLRQLFIGAEGTLGVVTSVQLKMFPLPQTRLYDTLALPSVEAGLKILREQAMAGLRPFLLRLYDTAEARHAMQDPAQDKPVMFVGTQGVDAIARAEMAALMAIVGRHGGESLGSEGVLKWMDRRFDFSTVENLLDTRGGFAETIEIAHTWDGIADLYHCLNKTLTPLAGEVLSHFSHVYPQGTSMYMILLGNEENDGEAIEKLRMIWKEAMRVCLEHKAELSHHHGGGLVRSPYARASLGSAHMLLRRVKQALDPNGILNPGKLGL</sequence>
<dbReference type="Gene3D" id="3.30.300.330">
    <property type="match status" value="1"/>
</dbReference>
<keyword evidence="8" id="KW-1185">Reference proteome</keyword>
<dbReference type="EMBL" id="CP040428">
    <property type="protein sequence ID" value="QCT18149.1"/>
    <property type="molecule type" value="Genomic_DNA"/>
</dbReference>
<dbReference type="PROSITE" id="PS51387">
    <property type="entry name" value="FAD_PCMH"/>
    <property type="match status" value="1"/>
</dbReference>
<name>A0A4P8YCG7_9ENTR</name>
<dbReference type="Gene3D" id="3.30.465.10">
    <property type="match status" value="1"/>
</dbReference>
<comment type="similarity">
    <text evidence="1">Belongs to the FAD-binding oxidoreductase/transferase type 4 family.</text>
</comment>
<feature type="domain" description="FAD-binding PCMH-type" evidence="6">
    <location>
        <begin position="47"/>
        <end position="225"/>
    </location>
</feature>
<dbReference type="InterPro" id="IPR004113">
    <property type="entry name" value="FAD-bd_oxidored_4_C"/>
</dbReference>
<dbReference type="InterPro" id="IPR016169">
    <property type="entry name" value="FAD-bd_PCMH_sub2"/>
</dbReference>
<evidence type="ECO:0000256" key="4">
    <source>
        <dbReference type="PIRSR" id="PIRSR625650-3"/>
    </source>
</evidence>
<dbReference type="InterPro" id="IPR006094">
    <property type="entry name" value="Oxid_FAD_bind_N"/>
</dbReference>
<dbReference type="InterPro" id="IPR025650">
    <property type="entry name" value="Alkyl-DHAP_Synthase"/>
</dbReference>
<proteinExistence type="inferred from homology"/>
<evidence type="ECO:0000256" key="2">
    <source>
        <dbReference type="ARBA" id="ARBA00022630"/>
    </source>
</evidence>
<dbReference type="GO" id="GO:0008609">
    <property type="term" value="F:alkylglycerone-phosphate synthase activity"/>
    <property type="evidence" value="ECO:0007669"/>
    <property type="project" value="InterPro"/>
</dbReference>
<dbReference type="OrthoDB" id="9811557at2"/>
<dbReference type="Proteomes" id="UP000302163">
    <property type="component" value="Chromosome"/>
</dbReference>
<dbReference type="AlphaFoldDB" id="A0A4P8YCG7"/>
<reference evidence="7 8" key="1">
    <citation type="submission" date="2019-05" db="EMBL/GenBank/DDBJ databases">
        <title>Complete genome sequence of Izhakiella calystegiae KSNA2, an endophyte isolated from beach morning glory (Calystegia soldanella).</title>
        <authorList>
            <person name="Jiang L."/>
            <person name="Jeong J.C."/>
            <person name="Kim C.Y."/>
            <person name="Kim D.H."/>
            <person name="Kim S.W."/>
            <person name="Lee j."/>
        </authorList>
    </citation>
    <scope>NUCLEOTIDE SEQUENCE [LARGE SCALE GENOMIC DNA]</scope>
    <source>
        <strain evidence="7 8">KSNA2</strain>
    </source>
</reference>
<accession>A0A4P8YCG7</accession>
<dbReference type="GO" id="GO:0008610">
    <property type="term" value="P:lipid biosynthetic process"/>
    <property type="evidence" value="ECO:0007669"/>
    <property type="project" value="InterPro"/>
</dbReference>
<dbReference type="SUPFAM" id="SSF55103">
    <property type="entry name" value="FAD-linked oxidases, C-terminal domain"/>
    <property type="match status" value="1"/>
</dbReference>
<dbReference type="InterPro" id="IPR016171">
    <property type="entry name" value="Vanillyl_alc_oxidase_C-sub2"/>
</dbReference>
<gene>
    <name evidence="7" type="ORF">FEM41_00070</name>
</gene>
<evidence type="ECO:0000256" key="3">
    <source>
        <dbReference type="ARBA" id="ARBA00022827"/>
    </source>
</evidence>
<dbReference type="Pfam" id="PF01565">
    <property type="entry name" value="FAD_binding_4"/>
    <property type="match status" value="1"/>
</dbReference>
<feature type="site" description="Important for enzyme activity" evidence="5">
    <location>
        <position position="260"/>
    </location>
</feature>
<dbReference type="InterPro" id="IPR016164">
    <property type="entry name" value="FAD-linked_Oxase-like_C"/>
</dbReference>
<feature type="binding site" evidence="4">
    <location>
        <begin position="209"/>
        <end position="215"/>
    </location>
    <ligand>
        <name>FAD</name>
        <dbReference type="ChEBI" id="CHEBI:57692"/>
    </ligand>
</feature>
<keyword evidence="3 4" id="KW-0274">FAD</keyword>
<dbReference type="PANTHER" id="PTHR46568:SF1">
    <property type="entry name" value="ALKYLDIHYDROXYACETONEPHOSPHATE SYNTHASE, PEROXISOMAL"/>
    <property type="match status" value="1"/>
</dbReference>
<dbReference type="KEGG" id="izh:FEM41_00070"/>
<dbReference type="InterPro" id="IPR036318">
    <property type="entry name" value="FAD-bd_PCMH-like_sf"/>
</dbReference>
<evidence type="ECO:0000259" key="6">
    <source>
        <dbReference type="PROSITE" id="PS51387"/>
    </source>
</evidence>
<evidence type="ECO:0000256" key="1">
    <source>
        <dbReference type="ARBA" id="ARBA00008000"/>
    </source>
</evidence>
<evidence type="ECO:0000313" key="8">
    <source>
        <dbReference type="Proteomes" id="UP000302163"/>
    </source>
</evidence>
<keyword evidence="2" id="KW-0285">Flavoprotein</keyword>
<dbReference type="RefSeq" id="WP_138093007.1">
    <property type="nucleotide sequence ID" value="NZ_CP040428.1"/>
</dbReference>
<comment type="cofactor">
    <cofactor evidence="4">
        <name>FAD</name>
        <dbReference type="ChEBI" id="CHEBI:57692"/>
    </cofactor>
</comment>
<organism evidence="7 8">
    <name type="scientific">Jejubacter calystegiae</name>
    <dbReference type="NCBI Taxonomy" id="2579935"/>
    <lineage>
        <taxon>Bacteria</taxon>
        <taxon>Pseudomonadati</taxon>
        <taxon>Pseudomonadota</taxon>
        <taxon>Gammaproteobacteria</taxon>
        <taxon>Enterobacterales</taxon>
        <taxon>Enterobacteriaceae</taxon>
        <taxon>Jejubacter</taxon>
    </lineage>
</organism>
<dbReference type="Gene3D" id="1.10.45.10">
    <property type="entry name" value="Vanillyl-alcohol Oxidase, Chain A, domain 4"/>
    <property type="match status" value="1"/>
</dbReference>
<dbReference type="InterPro" id="IPR016166">
    <property type="entry name" value="FAD-bd_PCMH"/>
</dbReference>